<comment type="caution">
    <text evidence="3">The sequence shown here is derived from an EMBL/GenBank/DDBJ whole genome shotgun (WGS) entry which is preliminary data.</text>
</comment>
<evidence type="ECO:0000313" key="3">
    <source>
        <dbReference type="EMBL" id="CAH0107963.1"/>
    </source>
</evidence>
<dbReference type="OrthoDB" id="6338360at2759"/>
<feature type="chain" id="PRO_5035271154" evidence="2">
    <location>
        <begin position="26"/>
        <end position="311"/>
    </location>
</feature>
<feature type="signal peptide" evidence="2">
    <location>
        <begin position="1"/>
        <end position="25"/>
    </location>
</feature>
<evidence type="ECO:0000313" key="4">
    <source>
        <dbReference type="Proteomes" id="UP000789390"/>
    </source>
</evidence>
<sequence length="311" mass="35159">MNSFAWLQFLCWCILLCGTISLVGSAVIHQVPGGDGTVGVIHREKRLFKSPRVLSRLSGLASPVFSHPWQLMPSMRSSRNWKASDEDEFFLRHKRKPISNTNDHLSDSLMDDEISTLSSTSEDFTTRVSVGSIQRNFGWDPNFQGFRNKGNSVSHVERNKLLNKFWNAVYNPLPYGAPRSLQTSVEDAEVTFREKQASGLPVARTASREKERERSELRLPIPDSEIPNPGHYRQPVNESLLQASNNPQIRPKLTVSATNSTTNNPLERPVNVEAFRILMEIIKSLRNTDVYSTTTTSPSMLNEEFEHSSFP</sequence>
<accession>A0A8J2RNK7</accession>
<proteinExistence type="predicted"/>
<evidence type="ECO:0000256" key="2">
    <source>
        <dbReference type="SAM" id="SignalP"/>
    </source>
</evidence>
<dbReference type="AlphaFoldDB" id="A0A8J2RNK7"/>
<name>A0A8J2RNK7_9CRUS</name>
<feature type="region of interest" description="Disordered" evidence="1">
    <location>
        <begin position="196"/>
        <end position="234"/>
    </location>
</feature>
<reference evidence="3" key="1">
    <citation type="submission" date="2021-11" db="EMBL/GenBank/DDBJ databases">
        <authorList>
            <person name="Schell T."/>
        </authorList>
    </citation>
    <scope>NUCLEOTIDE SEQUENCE</scope>
    <source>
        <strain evidence="3">M5</strain>
    </source>
</reference>
<dbReference type="Proteomes" id="UP000789390">
    <property type="component" value="Unassembled WGS sequence"/>
</dbReference>
<evidence type="ECO:0000256" key="1">
    <source>
        <dbReference type="SAM" id="MobiDB-lite"/>
    </source>
</evidence>
<feature type="compositionally biased region" description="Basic and acidic residues" evidence="1">
    <location>
        <begin position="206"/>
        <end position="217"/>
    </location>
</feature>
<organism evidence="3 4">
    <name type="scientific">Daphnia galeata</name>
    <dbReference type="NCBI Taxonomy" id="27404"/>
    <lineage>
        <taxon>Eukaryota</taxon>
        <taxon>Metazoa</taxon>
        <taxon>Ecdysozoa</taxon>
        <taxon>Arthropoda</taxon>
        <taxon>Crustacea</taxon>
        <taxon>Branchiopoda</taxon>
        <taxon>Diplostraca</taxon>
        <taxon>Cladocera</taxon>
        <taxon>Anomopoda</taxon>
        <taxon>Daphniidae</taxon>
        <taxon>Daphnia</taxon>
    </lineage>
</organism>
<protein>
    <submittedName>
        <fullName evidence="3">Uncharacterized protein</fullName>
    </submittedName>
</protein>
<dbReference type="EMBL" id="CAKKLH010000281">
    <property type="protein sequence ID" value="CAH0107963.1"/>
    <property type="molecule type" value="Genomic_DNA"/>
</dbReference>
<gene>
    <name evidence="3" type="ORF">DGAL_LOCUS11309</name>
</gene>
<keyword evidence="4" id="KW-1185">Reference proteome</keyword>
<keyword evidence="2" id="KW-0732">Signal</keyword>